<gene>
    <name evidence="1" type="ORF">HUJ06_006145</name>
</gene>
<organism evidence="1 2">
    <name type="scientific">Nelumbo nucifera</name>
    <name type="common">Sacred lotus</name>
    <dbReference type="NCBI Taxonomy" id="4432"/>
    <lineage>
        <taxon>Eukaryota</taxon>
        <taxon>Viridiplantae</taxon>
        <taxon>Streptophyta</taxon>
        <taxon>Embryophyta</taxon>
        <taxon>Tracheophyta</taxon>
        <taxon>Spermatophyta</taxon>
        <taxon>Magnoliopsida</taxon>
        <taxon>Proteales</taxon>
        <taxon>Nelumbonaceae</taxon>
        <taxon>Nelumbo</taxon>
    </lineage>
</organism>
<sequence length="50" mass="5655">MEQGETAVCLRCTSRRFWRRSPSRSISCSEGSLNGTMVIHEPTFSIGQHQ</sequence>
<dbReference type="AlphaFoldDB" id="A0A822YWJ1"/>
<evidence type="ECO:0000313" key="1">
    <source>
        <dbReference type="EMBL" id="DAD35505.1"/>
    </source>
</evidence>
<comment type="caution">
    <text evidence="1">The sequence shown here is derived from an EMBL/GenBank/DDBJ whole genome shotgun (WGS) entry which is preliminary data.</text>
</comment>
<evidence type="ECO:0000313" key="2">
    <source>
        <dbReference type="Proteomes" id="UP000607653"/>
    </source>
</evidence>
<keyword evidence="2" id="KW-1185">Reference proteome</keyword>
<name>A0A822YWJ1_NELNU</name>
<protein>
    <submittedName>
        <fullName evidence="1">Uncharacterized protein</fullName>
    </submittedName>
</protein>
<dbReference type="EMBL" id="DUZY01000004">
    <property type="protein sequence ID" value="DAD35505.1"/>
    <property type="molecule type" value="Genomic_DNA"/>
</dbReference>
<dbReference type="Proteomes" id="UP000607653">
    <property type="component" value="Unassembled WGS sequence"/>
</dbReference>
<reference evidence="1 2" key="1">
    <citation type="journal article" date="2020" name="Mol. Biol. Evol.">
        <title>Distinct Expression and Methylation Patterns for Genes with Different Fates following a Single Whole-Genome Duplication in Flowering Plants.</title>
        <authorList>
            <person name="Shi T."/>
            <person name="Rahmani R.S."/>
            <person name="Gugger P.F."/>
            <person name="Wang M."/>
            <person name="Li H."/>
            <person name="Zhang Y."/>
            <person name="Li Z."/>
            <person name="Wang Q."/>
            <person name="Van de Peer Y."/>
            <person name="Marchal K."/>
            <person name="Chen J."/>
        </authorList>
    </citation>
    <scope>NUCLEOTIDE SEQUENCE [LARGE SCALE GENOMIC DNA]</scope>
    <source>
        <tissue evidence="1">Leaf</tissue>
    </source>
</reference>
<accession>A0A822YWJ1</accession>
<proteinExistence type="predicted"/>